<keyword evidence="2" id="KW-1185">Reference proteome</keyword>
<sequence length="75" mass="8265">MTNPLEAEWTCFVEANEPHLIEENLNAALDVALEHAMKDGRFGILVTRHGHTRFTVALSADVPYGQTMEENGPAS</sequence>
<comment type="caution">
    <text evidence="1">The sequence shown here is derived from an EMBL/GenBank/DDBJ whole genome shotgun (WGS) entry which is preliminary data.</text>
</comment>
<protein>
    <submittedName>
        <fullName evidence="1">Uncharacterized protein</fullName>
    </submittedName>
</protein>
<reference evidence="1 2" key="1">
    <citation type="journal article" date="2019" name="Int. J. Syst. Evol. Microbiol.">
        <title>The Global Catalogue of Microorganisms (GCM) 10K type strain sequencing project: providing services to taxonomists for standard genome sequencing and annotation.</title>
        <authorList>
            <consortium name="The Broad Institute Genomics Platform"/>
            <consortium name="The Broad Institute Genome Sequencing Center for Infectious Disease"/>
            <person name="Wu L."/>
            <person name="Ma J."/>
        </authorList>
    </citation>
    <scope>NUCLEOTIDE SEQUENCE [LARGE SCALE GENOMIC DNA]</scope>
    <source>
        <strain evidence="1 2">JCM 15921</strain>
    </source>
</reference>
<accession>A0ABN2ZKD8</accession>
<proteinExistence type="predicted"/>
<evidence type="ECO:0000313" key="2">
    <source>
        <dbReference type="Proteomes" id="UP001500102"/>
    </source>
</evidence>
<name>A0ABN2ZKD8_9MICC</name>
<gene>
    <name evidence="1" type="ORF">GCM10009825_34120</name>
</gene>
<dbReference type="Proteomes" id="UP001500102">
    <property type="component" value="Unassembled WGS sequence"/>
</dbReference>
<organism evidence="1 2">
    <name type="scientific">Arthrobacter humicola</name>
    <dbReference type="NCBI Taxonomy" id="409291"/>
    <lineage>
        <taxon>Bacteria</taxon>
        <taxon>Bacillati</taxon>
        <taxon>Actinomycetota</taxon>
        <taxon>Actinomycetes</taxon>
        <taxon>Micrococcales</taxon>
        <taxon>Micrococcaceae</taxon>
        <taxon>Arthrobacter</taxon>
    </lineage>
</organism>
<dbReference type="EMBL" id="BAAAQB010000041">
    <property type="protein sequence ID" value="GAA2143601.1"/>
    <property type="molecule type" value="Genomic_DNA"/>
</dbReference>
<evidence type="ECO:0000313" key="1">
    <source>
        <dbReference type="EMBL" id="GAA2143601.1"/>
    </source>
</evidence>
<dbReference type="RefSeq" id="WP_344367605.1">
    <property type="nucleotide sequence ID" value="NZ_BAAAQB010000041.1"/>
</dbReference>